<evidence type="ECO:0000313" key="3">
    <source>
        <dbReference type="Proteomes" id="UP000583929"/>
    </source>
</evidence>
<dbReference type="SUPFAM" id="SSF53098">
    <property type="entry name" value="Ribonuclease H-like"/>
    <property type="match status" value="1"/>
</dbReference>
<dbReference type="InterPro" id="IPR044730">
    <property type="entry name" value="RNase_H-like_dom_plant"/>
</dbReference>
<name>A0A7J6I0M5_CANSA</name>
<proteinExistence type="predicted"/>
<dbReference type="Pfam" id="PF13456">
    <property type="entry name" value="RVT_3"/>
    <property type="match status" value="1"/>
</dbReference>
<sequence length="622" mass="70120">MLEKPQHMEQPDITMEDLLARTTNLTVLEDEGWEVNGDGDSEVASLCAMGRWCSTRPISRSLLKTILGRVWGISERNWSVEIKHTTKSASFLVFSFKSSQDLNRILIKNPWFLNNGNMDRLAGFAGQIIHVQKADAPKIAAKGYFTFKVRHDIAKPIFPGFLFPWEGRKVWLHYRPTSSTMQPMNHVLNASGNPSIDFNASTTMMPRVSSSISLNKAAGNVGKGKEIENEHNLNLTPTAMEAPNHILNSGVGLAMGKMNDGQGSSKRDGSWREESCVELIGELTQHQSNYTPRTQQNLRNNNMEDMPILIDIPISYDTSFASLNKGEGSSKRRKVIPKRSKIKGGTGSKEQEEDICHALWCCPKVQKLWKQLGYSKFKDQNTHNASNFLWWQWEHLTKEEFFRFVGFSWLIWQRRNNYIFQHKVSDNKYWIPWALETIEQHLGMKHQPTVAHTPSASTTWQPPPKDMVIINTDASLVQGQEGCGLSAVIRDDKGSLIVAETMFIAGCLSVKLAEAAAIQLGLRLAERWSISKAWVASDSKVLITAIENGDPFPTDWGQLVQNINHMKSHFQLLHFLFYSRNCNKVANSLAKRSHMTQKSETWTDCLPYCAAACLIVDVPSAA</sequence>
<gene>
    <name evidence="2" type="ORF">G4B88_023029</name>
</gene>
<protein>
    <recommendedName>
        <fullName evidence="1">RNase H type-1 domain-containing protein</fullName>
    </recommendedName>
</protein>
<accession>A0A7J6I0M5</accession>
<dbReference type="GO" id="GO:0004523">
    <property type="term" value="F:RNA-DNA hybrid ribonuclease activity"/>
    <property type="evidence" value="ECO:0007669"/>
    <property type="project" value="InterPro"/>
</dbReference>
<dbReference type="InterPro" id="IPR036397">
    <property type="entry name" value="RNaseH_sf"/>
</dbReference>
<dbReference type="GO" id="GO:0003676">
    <property type="term" value="F:nucleic acid binding"/>
    <property type="evidence" value="ECO:0007669"/>
    <property type="project" value="InterPro"/>
</dbReference>
<dbReference type="Proteomes" id="UP000583929">
    <property type="component" value="Unassembled WGS sequence"/>
</dbReference>
<dbReference type="AlphaFoldDB" id="A0A7J6I0M5"/>
<dbReference type="InterPro" id="IPR002156">
    <property type="entry name" value="RNaseH_domain"/>
</dbReference>
<feature type="domain" description="RNase H type-1" evidence="1">
    <location>
        <begin position="471"/>
        <end position="592"/>
    </location>
</feature>
<dbReference type="CDD" id="cd06222">
    <property type="entry name" value="RNase_H_like"/>
    <property type="match status" value="1"/>
</dbReference>
<reference evidence="2 3" key="1">
    <citation type="journal article" date="2020" name="bioRxiv">
        <title>Sequence and annotation of 42 cannabis genomes reveals extensive copy number variation in cannabinoid synthesis and pathogen resistance genes.</title>
        <authorList>
            <person name="Mckernan K.J."/>
            <person name="Helbert Y."/>
            <person name="Kane L.T."/>
            <person name="Ebling H."/>
            <person name="Zhang L."/>
            <person name="Liu B."/>
            <person name="Eaton Z."/>
            <person name="Mclaughlin S."/>
            <person name="Kingan S."/>
            <person name="Baybayan P."/>
            <person name="Concepcion G."/>
            <person name="Jordan M."/>
            <person name="Riva A."/>
            <person name="Barbazuk W."/>
            <person name="Harkins T."/>
        </authorList>
    </citation>
    <scope>NUCLEOTIDE SEQUENCE [LARGE SCALE GENOMIC DNA]</scope>
    <source>
        <strain evidence="3">cv. Jamaican Lion 4</strain>
        <tissue evidence="2">Leaf</tissue>
    </source>
</reference>
<organism evidence="2 3">
    <name type="scientific">Cannabis sativa</name>
    <name type="common">Hemp</name>
    <name type="synonym">Marijuana</name>
    <dbReference type="NCBI Taxonomy" id="3483"/>
    <lineage>
        <taxon>Eukaryota</taxon>
        <taxon>Viridiplantae</taxon>
        <taxon>Streptophyta</taxon>
        <taxon>Embryophyta</taxon>
        <taxon>Tracheophyta</taxon>
        <taxon>Spermatophyta</taxon>
        <taxon>Magnoliopsida</taxon>
        <taxon>eudicotyledons</taxon>
        <taxon>Gunneridae</taxon>
        <taxon>Pentapetalae</taxon>
        <taxon>rosids</taxon>
        <taxon>fabids</taxon>
        <taxon>Rosales</taxon>
        <taxon>Cannabaceae</taxon>
        <taxon>Cannabis</taxon>
    </lineage>
</organism>
<dbReference type="PANTHER" id="PTHR47074:SF11">
    <property type="entry name" value="REVERSE TRANSCRIPTASE-LIKE PROTEIN"/>
    <property type="match status" value="1"/>
</dbReference>
<dbReference type="Gene3D" id="3.30.420.10">
    <property type="entry name" value="Ribonuclease H-like superfamily/Ribonuclease H"/>
    <property type="match status" value="1"/>
</dbReference>
<comment type="caution">
    <text evidence="2">The sequence shown here is derived from an EMBL/GenBank/DDBJ whole genome shotgun (WGS) entry which is preliminary data.</text>
</comment>
<dbReference type="EMBL" id="JAATIQ010000016">
    <property type="protein sequence ID" value="KAF4400621.1"/>
    <property type="molecule type" value="Genomic_DNA"/>
</dbReference>
<dbReference type="InterPro" id="IPR052929">
    <property type="entry name" value="RNase_H-like_EbsB-rel"/>
</dbReference>
<evidence type="ECO:0000259" key="1">
    <source>
        <dbReference type="Pfam" id="PF13456"/>
    </source>
</evidence>
<evidence type="ECO:0000313" key="2">
    <source>
        <dbReference type="EMBL" id="KAF4400621.1"/>
    </source>
</evidence>
<keyword evidence="3" id="KW-1185">Reference proteome</keyword>
<dbReference type="InterPro" id="IPR012337">
    <property type="entry name" value="RNaseH-like_sf"/>
</dbReference>
<dbReference type="PANTHER" id="PTHR47074">
    <property type="entry name" value="BNAC02G40300D PROTEIN"/>
    <property type="match status" value="1"/>
</dbReference>